<keyword evidence="3" id="KW-1185">Reference proteome</keyword>
<feature type="region of interest" description="Disordered" evidence="1">
    <location>
        <begin position="53"/>
        <end position="150"/>
    </location>
</feature>
<evidence type="ECO:0000256" key="1">
    <source>
        <dbReference type="SAM" id="MobiDB-lite"/>
    </source>
</evidence>
<organism evidence="2 3">
    <name type="scientific">Forsythia ovata</name>
    <dbReference type="NCBI Taxonomy" id="205694"/>
    <lineage>
        <taxon>Eukaryota</taxon>
        <taxon>Viridiplantae</taxon>
        <taxon>Streptophyta</taxon>
        <taxon>Embryophyta</taxon>
        <taxon>Tracheophyta</taxon>
        <taxon>Spermatophyta</taxon>
        <taxon>Magnoliopsida</taxon>
        <taxon>eudicotyledons</taxon>
        <taxon>Gunneridae</taxon>
        <taxon>Pentapetalae</taxon>
        <taxon>asterids</taxon>
        <taxon>lamiids</taxon>
        <taxon>Lamiales</taxon>
        <taxon>Oleaceae</taxon>
        <taxon>Forsythieae</taxon>
        <taxon>Forsythia</taxon>
    </lineage>
</organism>
<feature type="compositionally biased region" description="Polar residues" evidence="1">
    <location>
        <begin position="54"/>
        <end position="79"/>
    </location>
</feature>
<dbReference type="AlphaFoldDB" id="A0ABD1T3I9"/>
<evidence type="ECO:0000313" key="2">
    <source>
        <dbReference type="EMBL" id="KAL2507285.1"/>
    </source>
</evidence>
<dbReference type="Proteomes" id="UP001604277">
    <property type="component" value="Unassembled WGS sequence"/>
</dbReference>
<reference evidence="3" key="1">
    <citation type="submission" date="2024-07" db="EMBL/GenBank/DDBJ databases">
        <title>Two chromosome-level genome assemblies of Korean endemic species Abeliophyllum distichum and Forsythia ovata (Oleaceae).</title>
        <authorList>
            <person name="Jang H."/>
        </authorList>
    </citation>
    <scope>NUCLEOTIDE SEQUENCE [LARGE SCALE GENOMIC DNA]</scope>
</reference>
<accession>A0ABD1T3I9</accession>
<feature type="compositionally biased region" description="Low complexity" evidence="1">
    <location>
        <begin position="1"/>
        <end position="14"/>
    </location>
</feature>
<name>A0ABD1T3I9_9LAMI</name>
<gene>
    <name evidence="2" type="ORF">Fot_30932</name>
</gene>
<sequence length="170" mass="17257">MYPSSTSSSSQGSMGPNGSGSSGLMRYGSAPGSLLTAAVDSVIGSNREFFPLGSHSQSRFFSSEPSESTCKDGNNAGTNNHREQQNKAAGLQRSYGFNEMTIGGGGGGAGGGASSSGSTLIRHSSSPAGFSITRGVRSYDPKGVSDSGRGISEVELSAQLYEAGNSFSDF</sequence>
<comment type="caution">
    <text evidence="2">The sequence shown here is derived from an EMBL/GenBank/DDBJ whole genome shotgun (WGS) entry which is preliminary data.</text>
</comment>
<proteinExistence type="predicted"/>
<dbReference type="EMBL" id="JBFOLJ010000009">
    <property type="protein sequence ID" value="KAL2507285.1"/>
    <property type="molecule type" value="Genomic_DNA"/>
</dbReference>
<feature type="compositionally biased region" description="Gly residues" evidence="1">
    <location>
        <begin position="102"/>
        <end position="114"/>
    </location>
</feature>
<feature type="region of interest" description="Disordered" evidence="1">
    <location>
        <begin position="1"/>
        <end position="27"/>
    </location>
</feature>
<protein>
    <submittedName>
        <fullName evidence="2">Transcription factor bHLH</fullName>
    </submittedName>
</protein>
<evidence type="ECO:0000313" key="3">
    <source>
        <dbReference type="Proteomes" id="UP001604277"/>
    </source>
</evidence>
<feature type="compositionally biased region" description="Polar residues" evidence="1">
    <location>
        <begin position="119"/>
        <end position="128"/>
    </location>
</feature>